<feature type="non-terminal residue" evidence="2">
    <location>
        <position position="1"/>
    </location>
</feature>
<proteinExistence type="predicted"/>
<evidence type="ECO:0000259" key="1">
    <source>
        <dbReference type="PROSITE" id="PS50878"/>
    </source>
</evidence>
<dbReference type="InterPro" id="IPR043502">
    <property type="entry name" value="DNA/RNA_pol_sf"/>
</dbReference>
<gene>
    <name evidence="2" type="primary">BX005380.2</name>
</gene>
<sequence length="117" mass="13112">HSKGAAFDTVDHTILLTRLKQIGLSGAVHRWFTSYLTDRTFMVSLDTCSSRVHGITCGVPQGSILGPVLFNPYMLPLGGVIRRHGVNFHSYADDTQLYISLFPDDSLNQWMHFLNAF</sequence>
<organism evidence="2">
    <name type="scientific">Iconisemion striatum</name>
    <dbReference type="NCBI Taxonomy" id="60296"/>
    <lineage>
        <taxon>Eukaryota</taxon>
        <taxon>Metazoa</taxon>
        <taxon>Chordata</taxon>
        <taxon>Craniata</taxon>
        <taxon>Vertebrata</taxon>
        <taxon>Euteleostomi</taxon>
        <taxon>Actinopterygii</taxon>
        <taxon>Neopterygii</taxon>
        <taxon>Teleostei</taxon>
        <taxon>Neoteleostei</taxon>
        <taxon>Acanthomorphata</taxon>
        <taxon>Ovalentaria</taxon>
        <taxon>Atherinomorphae</taxon>
        <taxon>Cyprinodontiformes</taxon>
        <taxon>Nothobranchiidae</taxon>
        <taxon>Iconisemion</taxon>
    </lineage>
</organism>
<dbReference type="Pfam" id="PF00078">
    <property type="entry name" value="RVT_1"/>
    <property type="match status" value="1"/>
</dbReference>
<dbReference type="EMBL" id="HADW01002485">
    <property type="protein sequence ID" value="SBP03885.1"/>
    <property type="molecule type" value="Transcribed_RNA"/>
</dbReference>
<feature type="domain" description="Reverse transcriptase" evidence="1">
    <location>
        <begin position="1"/>
        <end position="117"/>
    </location>
</feature>
<name>A0A1A7WDT4_9TELE</name>
<reference evidence="2" key="2">
    <citation type="submission" date="2016-06" db="EMBL/GenBank/DDBJ databases">
        <title>The genome of a short-lived fish provides insights into sex chromosome evolution and the genetic control of aging.</title>
        <authorList>
            <person name="Reichwald K."/>
            <person name="Felder M."/>
            <person name="Petzold A."/>
            <person name="Koch P."/>
            <person name="Groth M."/>
            <person name="Platzer M."/>
        </authorList>
    </citation>
    <scope>NUCLEOTIDE SEQUENCE</scope>
    <source>
        <tissue evidence="2">Brain</tissue>
    </source>
</reference>
<accession>A0A1A7WDT4</accession>
<protein>
    <recommendedName>
        <fullName evidence="1">Reverse transcriptase domain-containing protein</fullName>
    </recommendedName>
</protein>
<dbReference type="AlphaFoldDB" id="A0A1A7WDT4"/>
<dbReference type="SUPFAM" id="SSF56672">
    <property type="entry name" value="DNA/RNA polymerases"/>
    <property type="match status" value="1"/>
</dbReference>
<evidence type="ECO:0000313" key="2">
    <source>
        <dbReference type="EMBL" id="SBP03885.1"/>
    </source>
</evidence>
<dbReference type="PROSITE" id="PS50878">
    <property type="entry name" value="RT_POL"/>
    <property type="match status" value="1"/>
</dbReference>
<reference evidence="2" key="1">
    <citation type="submission" date="2016-05" db="EMBL/GenBank/DDBJ databases">
        <authorList>
            <person name="Lavstsen T."/>
            <person name="Jespersen J.S."/>
        </authorList>
    </citation>
    <scope>NUCLEOTIDE SEQUENCE</scope>
    <source>
        <tissue evidence="2">Brain</tissue>
    </source>
</reference>
<dbReference type="InterPro" id="IPR000477">
    <property type="entry name" value="RT_dom"/>
</dbReference>
<feature type="non-terminal residue" evidence="2">
    <location>
        <position position="117"/>
    </location>
</feature>
<dbReference type="PANTHER" id="PTHR33332">
    <property type="entry name" value="REVERSE TRANSCRIPTASE DOMAIN-CONTAINING PROTEIN"/>
    <property type="match status" value="1"/>
</dbReference>